<dbReference type="GO" id="GO:0003676">
    <property type="term" value="F:nucleic acid binding"/>
    <property type="evidence" value="ECO:0007669"/>
    <property type="project" value="InterPro"/>
</dbReference>
<dbReference type="PROSITE" id="PS50994">
    <property type="entry name" value="INTEGRASE"/>
    <property type="match status" value="1"/>
</dbReference>
<dbReference type="GO" id="GO:0015074">
    <property type="term" value="P:DNA integration"/>
    <property type="evidence" value="ECO:0007669"/>
    <property type="project" value="InterPro"/>
</dbReference>
<dbReference type="Gene3D" id="1.10.340.70">
    <property type="match status" value="1"/>
</dbReference>
<dbReference type="Gene3D" id="3.30.420.10">
    <property type="entry name" value="Ribonuclease H-like superfamily/Ribonuclease H"/>
    <property type="match status" value="1"/>
</dbReference>
<evidence type="ECO:0000313" key="3">
    <source>
        <dbReference type="EMBL" id="GFO22547.1"/>
    </source>
</evidence>
<proteinExistence type="predicted"/>
<organism evidence="3 4">
    <name type="scientific">Plakobranchus ocellatus</name>
    <dbReference type="NCBI Taxonomy" id="259542"/>
    <lineage>
        <taxon>Eukaryota</taxon>
        <taxon>Metazoa</taxon>
        <taxon>Spiralia</taxon>
        <taxon>Lophotrochozoa</taxon>
        <taxon>Mollusca</taxon>
        <taxon>Gastropoda</taxon>
        <taxon>Heterobranchia</taxon>
        <taxon>Euthyneura</taxon>
        <taxon>Panpulmonata</taxon>
        <taxon>Sacoglossa</taxon>
        <taxon>Placobranchoidea</taxon>
        <taxon>Plakobranchidae</taxon>
        <taxon>Plakobranchus</taxon>
    </lineage>
</organism>
<protein>
    <submittedName>
        <fullName evidence="3">Gypsy retrotransposon integrase-like protein 1</fullName>
    </submittedName>
</protein>
<dbReference type="EMBL" id="BLXT01005398">
    <property type="protein sequence ID" value="GFO22547.1"/>
    <property type="molecule type" value="Genomic_DNA"/>
</dbReference>
<reference evidence="3 4" key="1">
    <citation type="journal article" date="2021" name="Elife">
        <title>Chloroplast acquisition without the gene transfer in kleptoplastic sea slugs, Plakobranchus ocellatus.</title>
        <authorList>
            <person name="Maeda T."/>
            <person name="Takahashi S."/>
            <person name="Yoshida T."/>
            <person name="Shimamura S."/>
            <person name="Takaki Y."/>
            <person name="Nagai Y."/>
            <person name="Toyoda A."/>
            <person name="Suzuki Y."/>
            <person name="Arimoto A."/>
            <person name="Ishii H."/>
            <person name="Satoh N."/>
            <person name="Nishiyama T."/>
            <person name="Hasebe M."/>
            <person name="Maruyama T."/>
            <person name="Minagawa J."/>
            <person name="Obokata J."/>
            <person name="Shigenobu S."/>
        </authorList>
    </citation>
    <scope>NUCLEOTIDE SEQUENCE [LARGE SCALE GENOMIC DNA]</scope>
</reference>
<feature type="region of interest" description="Disordered" evidence="1">
    <location>
        <begin position="1"/>
        <end position="33"/>
    </location>
</feature>
<evidence type="ECO:0000256" key="1">
    <source>
        <dbReference type="SAM" id="MobiDB-lite"/>
    </source>
</evidence>
<dbReference type="Pfam" id="PF00665">
    <property type="entry name" value="rve"/>
    <property type="match status" value="1"/>
</dbReference>
<dbReference type="SUPFAM" id="SSF53098">
    <property type="entry name" value="Ribonuclease H-like"/>
    <property type="match status" value="1"/>
</dbReference>
<dbReference type="InterPro" id="IPR036397">
    <property type="entry name" value="RNaseH_sf"/>
</dbReference>
<dbReference type="InterPro" id="IPR001584">
    <property type="entry name" value="Integrase_cat-core"/>
</dbReference>
<sequence>MFRKRNLEQKKPNLLEPRNSQKQRKKKHKAQTAALEAQKLLDVTAGTPTPHPNYAKPKLPPLTEFSQVDLYLQRFENYAKSMKWQPGDYASCLANLLQDEALSVFLSLSPEDISDYQSVKKTLLRRFGCDRNGFKSKFFSAKPSQDEDFATYINRVARYFNRWLELAQVSDFDSLSFLILSEIALQPCDAEFAAYIKDHSPTSLSDLKTRATSYLDARPSESFSKDSDTSFAGESVRPTARSDSRRPSIHSYRSQTYTRANTPSLGRHTSHTSSGHRPPTHGVHSFASLFGSKCSLLRDTGCNTVGVRRSLVPVSSITGRRIKVNTFCCKNRAFDTAVIDISSPYFSGRVEACLLTNPVADVILGDIDGIIHPTPSNSYSGVDGPVPSACVVTRAQVHKTRDNNSQNNMVPSYNPSTQSQLTHTPLNCVPLADVGSRQKVDPTLKNWFNRVGAPPVDGVYFTITEGKLLRHHQRAGSDIINTTMAVPESLRHLVLQCAHNNCLSGHSGFTKTLSNVQAYFSWPGLSNDVRCYTRSCHVCQVRPRVRSDRPAPFQFVTLVEIPFQCVIIDIVEPLPVSQNRYEYILTLVDLSTRWDEGVPLRHISAKDVAQSLFDLFCRLGYPCEIQSDRGQQFMSQVLREFNSLTNIKHFLSSPYHPQTNGVVERFHSTLKGMLRKLAFDSPSNWCQYLSAALFAYRCQVHTSTGYSPFFLLYGRSPRGPVEILHDFMSNSNLSPETSLQYQFVIDFHNKLKAGWQLAASALKESADKSMEHQCLNPRVKTFAVDEQVLVLLPSSNNKLSLTLPGPFNIAKKTEPCGLSSRLWSQSQSTSCQLVEKIPQRQPVPN</sequence>
<comment type="caution">
    <text evidence="3">The sequence shown here is derived from an EMBL/GenBank/DDBJ whole genome shotgun (WGS) entry which is preliminary data.</text>
</comment>
<keyword evidence="4" id="KW-1185">Reference proteome</keyword>
<dbReference type="Pfam" id="PF17921">
    <property type="entry name" value="Integrase_H2C2"/>
    <property type="match status" value="1"/>
</dbReference>
<dbReference type="FunFam" id="1.10.340.70:FF:000001">
    <property type="entry name" value="Retrovirus-related Pol polyprotein from transposon gypsy-like Protein"/>
    <property type="match status" value="1"/>
</dbReference>
<evidence type="ECO:0000259" key="2">
    <source>
        <dbReference type="PROSITE" id="PS50994"/>
    </source>
</evidence>
<gene>
    <name evidence="3" type="ORF">PoB_004905200</name>
</gene>
<dbReference type="PANTHER" id="PTHR37984:SF15">
    <property type="entry name" value="INTEGRASE CATALYTIC DOMAIN-CONTAINING PROTEIN"/>
    <property type="match status" value="1"/>
</dbReference>
<dbReference type="InterPro" id="IPR041588">
    <property type="entry name" value="Integrase_H2C2"/>
</dbReference>
<feature type="domain" description="Integrase catalytic" evidence="2">
    <location>
        <begin position="558"/>
        <end position="716"/>
    </location>
</feature>
<evidence type="ECO:0000313" key="4">
    <source>
        <dbReference type="Proteomes" id="UP000735302"/>
    </source>
</evidence>
<dbReference type="PANTHER" id="PTHR37984">
    <property type="entry name" value="PROTEIN CBG26694"/>
    <property type="match status" value="1"/>
</dbReference>
<feature type="compositionally biased region" description="Polar residues" evidence="1">
    <location>
        <begin position="251"/>
        <end position="264"/>
    </location>
</feature>
<feature type="compositionally biased region" description="Basic and acidic residues" evidence="1">
    <location>
        <begin position="1"/>
        <end position="13"/>
    </location>
</feature>
<accession>A0AAV4BU77</accession>
<feature type="region of interest" description="Disordered" evidence="1">
    <location>
        <begin position="219"/>
        <end position="280"/>
    </location>
</feature>
<name>A0AAV4BU77_9GAST</name>
<dbReference type="InterPro" id="IPR012337">
    <property type="entry name" value="RNaseH-like_sf"/>
</dbReference>
<dbReference type="FunFam" id="3.30.420.10:FF:000032">
    <property type="entry name" value="Retrovirus-related Pol polyprotein from transposon 297-like Protein"/>
    <property type="match status" value="1"/>
</dbReference>
<feature type="compositionally biased region" description="Basic residues" evidence="1">
    <location>
        <begin position="21"/>
        <end position="30"/>
    </location>
</feature>
<dbReference type="InterPro" id="IPR050951">
    <property type="entry name" value="Retrovirus_Pol_polyprotein"/>
</dbReference>
<dbReference type="AlphaFoldDB" id="A0AAV4BU77"/>
<dbReference type="Proteomes" id="UP000735302">
    <property type="component" value="Unassembled WGS sequence"/>
</dbReference>